<name>A0ACB9JVY8_9ASTR</name>
<evidence type="ECO:0000313" key="1">
    <source>
        <dbReference type="EMBL" id="KAI3824103.1"/>
    </source>
</evidence>
<reference evidence="2" key="1">
    <citation type="journal article" date="2022" name="Mol. Ecol. Resour.">
        <title>The genomes of chicory, endive, great burdock and yacon provide insights into Asteraceae palaeo-polyploidization history and plant inulin production.</title>
        <authorList>
            <person name="Fan W."/>
            <person name="Wang S."/>
            <person name="Wang H."/>
            <person name="Wang A."/>
            <person name="Jiang F."/>
            <person name="Liu H."/>
            <person name="Zhao H."/>
            <person name="Xu D."/>
            <person name="Zhang Y."/>
        </authorList>
    </citation>
    <scope>NUCLEOTIDE SEQUENCE [LARGE SCALE GENOMIC DNA]</scope>
    <source>
        <strain evidence="2">cv. Yunnan</strain>
    </source>
</reference>
<comment type="caution">
    <text evidence="1">The sequence shown here is derived from an EMBL/GenBank/DDBJ whole genome shotgun (WGS) entry which is preliminary data.</text>
</comment>
<protein>
    <submittedName>
        <fullName evidence="1">Uncharacterized protein</fullName>
    </submittedName>
</protein>
<gene>
    <name evidence="1" type="ORF">L1987_05552</name>
</gene>
<proteinExistence type="predicted"/>
<reference evidence="1 2" key="2">
    <citation type="journal article" date="2022" name="Mol. Ecol. Resour.">
        <title>The genomes of chicory, endive, great burdock and yacon provide insights into Asteraceae paleo-polyploidization history and plant inulin production.</title>
        <authorList>
            <person name="Fan W."/>
            <person name="Wang S."/>
            <person name="Wang H."/>
            <person name="Wang A."/>
            <person name="Jiang F."/>
            <person name="Liu H."/>
            <person name="Zhao H."/>
            <person name="Xu D."/>
            <person name="Zhang Y."/>
        </authorList>
    </citation>
    <scope>NUCLEOTIDE SEQUENCE [LARGE SCALE GENOMIC DNA]</scope>
    <source>
        <strain evidence="2">cv. Yunnan</strain>
        <tissue evidence="1">Leaves</tissue>
    </source>
</reference>
<accession>A0ACB9JVY8</accession>
<dbReference type="Proteomes" id="UP001056120">
    <property type="component" value="Linkage Group LG02"/>
</dbReference>
<organism evidence="1 2">
    <name type="scientific">Smallanthus sonchifolius</name>
    <dbReference type="NCBI Taxonomy" id="185202"/>
    <lineage>
        <taxon>Eukaryota</taxon>
        <taxon>Viridiplantae</taxon>
        <taxon>Streptophyta</taxon>
        <taxon>Embryophyta</taxon>
        <taxon>Tracheophyta</taxon>
        <taxon>Spermatophyta</taxon>
        <taxon>Magnoliopsida</taxon>
        <taxon>eudicotyledons</taxon>
        <taxon>Gunneridae</taxon>
        <taxon>Pentapetalae</taxon>
        <taxon>asterids</taxon>
        <taxon>campanulids</taxon>
        <taxon>Asterales</taxon>
        <taxon>Asteraceae</taxon>
        <taxon>Asteroideae</taxon>
        <taxon>Heliantheae alliance</taxon>
        <taxon>Millerieae</taxon>
        <taxon>Smallanthus</taxon>
    </lineage>
</organism>
<dbReference type="EMBL" id="CM042019">
    <property type="protein sequence ID" value="KAI3824103.1"/>
    <property type="molecule type" value="Genomic_DNA"/>
</dbReference>
<evidence type="ECO:0000313" key="2">
    <source>
        <dbReference type="Proteomes" id="UP001056120"/>
    </source>
</evidence>
<sequence length="150" mass="16980">MIRPQNMVLNGCSGSFQGATVIREDDLTQAHSVSAAMMPPWLLRYMNQEDDDYVYNMSQMSARLCNVSYMDSYHNACRITAICSRVRKDRMVIITRAKGIASDIKHLMTAELQIGEDVNEELELAAVEPVELMQEPGFLFMQLLVFLPSP</sequence>
<keyword evidence="2" id="KW-1185">Reference proteome</keyword>